<dbReference type="RefSeq" id="WP_096357938.1">
    <property type="nucleotide sequence ID" value="NZ_AP014946.1"/>
</dbReference>
<name>A0A0S3PZ38_9BRAD</name>
<evidence type="ECO:0000313" key="5">
    <source>
        <dbReference type="Proteomes" id="UP000236884"/>
    </source>
</evidence>
<reference evidence="4 5" key="1">
    <citation type="submission" date="2015-08" db="EMBL/GenBank/DDBJ databases">
        <title>Investigation of the bacterial diversity of lava forest soil.</title>
        <authorList>
            <person name="Lee J.S."/>
        </authorList>
    </citation>
    <scope>NUCLEOTIDE SEQUENCE [LARGE SCALE GENOMIC DNA]</scope>
    <source>
        <strain evidence="4 5">GJW-30</strain>
    </source>
</reference>
<evidence type="ECO:0000313" key="4">
    <source>
        <dbReference type="EMBL" id="BAT61210.1"/>
    </source>
</evidence>
<dbReference type="PANTHER" id="PTHR47870:SF4">
    <property type="entry name" value="CYTOCHROME C-TYPE BIOGENESIS PROTEIN CYCH"/>
    <property type="match status" value="1"/>
</dbReference>
<protein>
    <submittedName>
        <fullName evidence="4">Formate-dependent nitrite reductase complex subunit NrfG</fullName>
    </submittedName>
</protein>
<dbReference type="AlphaFoldDB" id="A0A0S3PZ38"/>
<gene>
    <name evidence="4" type="primary">nrfG</name>
    <name evidence="4" type="ORF">GJW-30_1_03767</name>
</gene>
<keyword evidence="5" id="KW-1185">Reference proteome</keyword>
<evidence type="ECO:0000256" key="3">
    <source>
        <dbReference type="SAM" id="Phobius"/>
    </source>
</evidence>
<dbReference type="SUPFAM" id="SSF48452">
    <property type="entry name" value="TPR-like"/>
    <property type="match status" value="1"/>
</dbReference>
<sequence>MSLWFVLALMTLVAVAAVLWPLGRRRALAGGSDLAVYRDQLAEIDRDKGAGIIPASEAEAARTEVARRLIAASSKDGPAEYAASSAGGRRIAAVVALLIVPIAAVALYAKLGSPALPSQPLAARLSVPVEQRSIETLIAEVEARVEANPDEARGWEVLAPVYLRLGRYDDLVKARRAILRISGPNAGNEADLGEALVYLANGMVTVEAREAFQRALGLDAKEVKARYFMGIAYEQDGKPQDALKTWQALVADAPADAPWLPVVQRAIARIAPEGPTAEQMADSEQMPPEQRTAMVRGMVERLASRLAQDGGDEQSWFRLIRAYIVLNEPDNARKAAGDARKAANGDAARLKRIDDFVKSLGLET</sequence>
<evidence type="ECO:0000256" key="2">
    <source>
        <dbReference type="ARBA" id="ARBA00022748"/>
    </source>
</evidence>
<keyword evidence="3" id="KW-0812">Transmembrane</keyword>
<dbReference type="InterPro" id="IPR051263">
    <property type="entry name" value="C-type_cytochrome_biogenesis"/>
</dbReference>
<comment type="subcellular location">
    <subcellularLocation>
        <location evidence="1">Cell envelope</location>
    </subcellularLocation>
</comment>
<dbReference type="NCBIfam" id="TIGR03142">
    <property type="entry name" value="cytochro_ccmI"/>
    <property type="match status" value="1"/>
</dbReference>
<keyword evidence="2" id="KW-0201">Cytochrome c-type biogenesis</keyword>
<dbReference type="PANTHER" id="PTHR47870">
    <property type="entry name" value="CYTOCHROME C-TYPE BIOGENESIS PROTEIN CCMH"/>
    <property type="match status" value="1"/>
</dbReference>
<dbReference type="InterPro" id="IPR017560">
    <property type="entry name" value="Cyt_c_biogenesis_CcmI"/>
</dbReference>
<dbReference type="GO" id="GO:0030313">
    <property type="term" value="C:cell envelope"/>
    <property type="evidence" value="ECO:0007669"/>
    <property type="project" value="UniProtKB-SubCell"/>
</dbReference>
<dbReference type="Gene3D" id="1.25.40.10">
    <property type="entry name" value="Tetratricopeptide repeat domain"/>
    <property type="match status" value="1"/>
</dbReference>
<dbReference type="GO" id="GO:0005886">
    <property type="term" value="C:plasma membrane"/>
    <property type="evidence" value="ECO:0007669"/>
    <property type="project" value="TreeGrafter"/>
</dbReference>
<accession>A0A0S3PZ38</accession>
<feature type="transmembrane region" description="Helical" evidence="3">
    <location>
        <begin position="91"/>
        <end position="109"/>
    </location>
</feature>
<dbReference type="KEGG" id="vgo:GJW-30_1_03767"/>
<organism evidence="4 5">
    <name type="scientific">Variibacter gotjawalensis</name>
    <dbReference type="NCBI Taxonomy" id="1333996"/>
    <lineage>
        <taxon>Bacteria</taxon>
        <taxon>Pseudomonadati</taxon>
        <taxon>Pseudomonadota</taxon>
        <taxon>Alphaproteobacteria</taxon>
        <taxon>Hyphomicrobiales</taxon>
        <taxon>Nitrobacteraceae</taxon>
        <taxon>Variibacter</taxon>
    </lineage>
</organism>
<evidence type="ECO:0000256" key="1">
    <source>
        <dbReference type="ARBA" id="ARBA00004196"/>
    </source>
</evidence>
<keyword evidence="3" id="KW-0472">Membrane</keyword>
<dbReference type="OrthoDB" id="9815847at2"/>
<proteinExistence type="predicted"/>
<dbReference type="EMBL" id="AP014946">
    <property type="protein sequence ID" value="BAT61210.1"/>
    <property type="molecule type" value="Genomic_DNA"/>
</dbReference>
<dbReference type="GO" id="GO:0017004">
    <property type="term" value="P:cytochrome complex assembly"/>
    <property type="evidence" value="ECO:0007669"/>
    <property type="project" value="UniProtKB-KW"/>
</dbReference>
<keyword evidence="3" id="KW-1133">Transmembrane helix</keyword>
<dbReference type="InterPro" id="IPR011990">
    <property type="entry name" value="TPR-like_helical_dom_sf"/>
</dbReference>
<dbReference type="Proteomes" id="UP000236884">
    <property type="component" value="Chromosome"/>
</dbReference>